<dbReference type="AlphaFoldDB" id="A0A3D4SXB4"/>
<dbReference type="PROSITE" id="PS51186">
    <property type="entry name" value="GNAT"/>
    <property type="match status" value="1"/>
</dbReference>
<dbReference type="EMBL" id="DQID01000104">
    <property type="protein sequence ID" value="HCT13928.1"/>
    <property type="molecule type" value="Genomic_DNA"/>
</dbReference>
<name>A0A3D4SXB4_9CORY</name>
<feature type="region of interest" description="Disordered" evidence="1">
    <location>
        <begin position="1"/>
        <end position="29"/>
    </location>
</feature>
<accession>A0A3D4SXB4</accession>
<dbReference type="CDD" id="cd04301">
    <property type="entry name" value="NAT_SF"/>
    <property type="match status" value="1"/>
</dbReference>
<dbReference type="PANTHER" id="PTHR43072">
    <property type="entry name" value="N-ACETYLTRANSFERASE"/>
    <property type="match status" value="1"/>
</dbReference>
<dbReference type="InterPro" id="IPR056935">
    <property type="entry name" value="Rv0428c-like_C"/>
</dbReference>
<protein>
    <submittedName>
        <fullName evidence="3">N-acetyltransferase</fullName>
    </submittedName>
</protein>
<dbReference type="GO" id="GO:0016747">
    <property type="term" value="F:acyltransferase activity, transferring groups other than amino-acyl groups"/>
    <property type="evidence" value="ECO:0007669"/>
    <property type="project" value="InterPro"/>
</dbReference>
<dbReference type="InterPro" id="IPR056934">
    <property type="entry name" value="SH3_Rv0428c"/>
</dbReference>
<sequence>MSDTSWSGAHAGARPPEQTGLPFPVSRHTDPVSVRVGARATVRRLAGGLNPASGRPLVTDVIGVLESLDPLVVRDRDGVVHEIPADTVVVLKTLHSRPVRTSDIRAVEQATAEAFPGLAHEDIGGWLARAGDGITERSNSAVPLGPSAGTTPVPLEQIRAFYRAHDLPTRLLLPDRISRPAEPLLALPGAVRGPEIIVMTRDLDGDLPELPDNPLHAEIRVDDQPDDDWLALYHFRGRALPEHALRLLCRRLDGHLGFARLSIDGELVAVTRGTVTTGGGRRFLGYSAVEVSPDWRRRGLGTLLGTAMLHWGADRGADESYLQVIATNTAGRALYHGLGFTEHHRHRCLTLPATPPDSV</sequence>
<dbReference type="PANTHER" id="PTHR43072:SF60">
    <property type="entry name" value="L-2,4-DIAMINOBUTYRIC ACID ACETYLTRANSFERASE"/>
    <property type="match status" value="1"/>
</dbReference>
<dbReference type="SUPFAM" id="SSF55729">
    <property type="entry name" value="Acyl-CoA N-acyltransferases (Nat)"/>
    <property type="match status" value="1"/>
</dbReference>
<dbReference type="Proteomes" id="UP000261739">
    <property type="component" value="Unassembled WGS sequence"/>
</dbReference>
<dbReference type="STRING" id="863239.GCA_000213935_01487"/>
<dbReference type="Pfam" id="PF24551">
    <property type="entry name" value="SH3_Rv0428c"/>
    <property type="match status" value="1"/>
</dbReference>
<evidence type="ECO:0000256" key="1">
    <source>
        <dbReference type="SAM" id="MobiDB-lite"/>
    </source>
</evidence>
<dbReference type="Pfam" id="PF24553">
    <property type="entry name" value="Rv0428c_C"/>
    <property type="match status" value="1"/>
</dbReference>
<organism evidence="3 4">
    <name type="scientific">Corynebacterium nuruki</name>
    <dbReference type="NCBI Taxonomy" id="1032851"/>
    <lineage>
        <taxon>Bacteria</taxon>
        <taxon>Bacillati</taxon>
        <taxon>Actinomycetota</taxon>
        <taxon>Actinomycetes</taxon>
        <taxon>Mycobacteriales</taxon>
        <taxon>Corynebacteriaceae</taxon>
        <taxon>Corynebacterium</taxon>
    </lineage>
</organism>
<gene>
    <name evidence="3" type="ORF">DIW82_03790</name>
</gene>
<evidence type="ECO:0000313" key="4">
    <source>
        <dbReference type="Proteomes" id="UP000261739"/>
    </source>
</evidence>
<feature type="domain" description="N-acetyltransferase" evidence="2">
    <location>
        <begin position="219"/>
        <end position="359"/>
    </location>
</feature>
<dbReference type="Gene3D" id="3.40.630.30">
    <property type="match status" value="1"/>
</dbReference>
<proteinExistence type="predicted"/>
<dbReference type="RefSeq" id="WP_010120288.1">
    <property type="nucleotide sequence ID" value="NZ_DAITTW010000003.1"/>
</dbReference>
<comment type="caution">
    <text evidence="3">The sequence shown here is derived from an EMBL/GenBank/DDBJ whole genome shotgun (WGS) entry which is preliminary data.</text>
</comment>
<evidence type="ECO:0000313" key="3">
    <source>
        <dbReference type="EMBL" id="HCT13928.1"/>
    </source>
</evidence>
<evidence type="ECO:0000259" key="2">
    <source>
        <dbReference type="PROSITE" id="PS51186"/>
    </source>
</evidence>
<reference evidence="3 4" key="1">
    <citation type="journal article" date="2018" name="Nat. Biotechnol.">
        <title>A standardized bacterial taxonomy based on genome phylogeny substantially revises the tree of life.</title>
        <authorList>
            <person name="Parks D.H."/>
            <person name="Chuvochina M."/>
            <person name="Waite D.W."/>
            <person name="Rinke C."/>
            <person name="Skarshewski A."/>
            <person name="Chaumeil P.A."/>
            <person name="Hugenholtz P."/>
        </authorList>
    </citation>
    <scope>NUCLEOTIDE SEQUENCE [LARGE SCALE GENOMIC DNA]</scope>
    <source>
        <strain evidence="3">UBA11247</strain>
    </source>
</reference>
<keyword evidence="3" id="KW-0808">Transferase</keyword>
<dbReference type="InterPro" id="IPR016181">
    <property type="entry name" value="Acyl_CoA_acyltransferase"/>
</dbReference>
<dbReference type="InterPro" id="IPR000182">
    <property type="entry name" value="GNAT_dom"/>
</dbReference>